<dbReference type="AlphaFoldDB" id="A0A812YVT4"/>
<evidence type="ECO:0000256" key="1">
    <source>
        <dbReference type="SAM" id="MobiDB-lite"/>
    </source>
</evidence>
<feature type="region of interest" description="Disordered" evidence="1">
    <location>
        <begin position="717"/>
        <end position="780"/>
    </location>
</feature>
<evidence type="ECO:0000313" key="3">
    <source>
        <dbReference type="Proteomes" id="UP000601435"/>
    </source>
</evidence>
<protein>
    <submittedName>
        <fullName evidence="2">Uncharacterized protein</fullName>
    </submittedName>
</protein>
<dbReference type="EMBL" id="CAJNJA010044021">
    <property type="protein sequence ID" value="CAE7798644.1"/>
    <property type="molecule type" value="Genomic_DNA"/>
</dbReference>
<proteinExistence type="predicted"/>
<feature type="compositionally biased region" description="Acidic residues" evidence="1">
    <location>
        <begin position="766"/>
        <end position="777"/>
    </location>
</feature>
<gene>
    <name evidence="2" type="ORF">SNEC2469_LOCUS23538</name>
</gene>
<evidence type="ECO:0000313" key="2">
    <source>
        <dbReference type="EMBL" id="CAE7798644.1"/>
    </source>
</evidence>
<keyword evidence="3" id="KW-1185">Reference proteome</keyword>
<sequence length="977" mass="107917">MVRMTRAMRATKFQGLFEDGLDLLSRAVDRRVVREIPQTVQAVQAKQKMLLGVVSFGLSEEEQDFILKTFNGRWDEEVDHTGRFQHWCCGCCANQEACVQRCREALRLLFEAFPQVPLLYRWKGWTECQSYTTRGVFIHGFMPFLIRRCCSKQSQETVDLQAMDEDAPDLSYSARQEIRMSKTLALVTSQNIRAELGKSMLVHWPIATLMDFISYVETCRDRLQMRSRSLVLPQSACACTEQELCKMNWALFSGQKGIDAVKEFTTLLLAPPDDEIYDACNITFASVLPHVFPTMCDTWRRMWLPAQRKKTQLLGVGMMTLEAATTFLKDLSRLDLCCVGDPFVQVALHVAGNGDKLQGVQQLVDLLRVTLWYGCILEGFKEAATCVCIQCVPAEQNERQIGSAEYRDLLQRVKLEWDHTSLEGRAVYEARAHEQNLARAAQCRQTLRDTECQEATASDVLSSSQRKRLGQVQLNQSLKALATHPVWASGLGICDHNAALKPSLVQCVDPESAVMAAFDYLPAAEPNPAEMPHIFCSCAELHPGVCKSETGLFAEVVTMVQQFQRCLEVHKILGVSLFNMQVESTSLSCSTSSSRDISEPLWLLMGCVSKRPLSHVMGRLVPHRLVADVVTPLVADSMWQLQTLHGILREISKRVLAEHSELRKLRVKCCYHSFEAVSSVGDAMNHFRTGSAIATFVIGPEVPFELKPPRQVATSFRPFGISLDKSSGRGRGRSRGRGREASARPSAKINKSASSVSGEAGPAVELEQEDSSPEDAEPPVAGTAAFAFDRMQKHDTSPVELLSDDLQQEVAAAARTVANQGGDFDTEDRAASEIHSEIARAQNRDVDDVAAAASASRGGAEATATTGPNLAADRGDLPFNTSLGIVGCSILQRRTNCFICKQSISKGDYRLEYASSAKKPSRSLHPECVSSIATESTVAASLDWLSTELVKPALDAEKASLLQDVRSRILRCQCTGA</sequence>
<accession>A0A812YVT4</accession>
<dbReference type="OrthoDB" id="407657at2759"/>
<dbReference type="Proteomes" id="UP000601435">
    <property type="component" value="Unassembled WGS sequence"/>
</dbReference>
<reference evidence="2" key="1">
    <citation type="submission" date="2021-02" db="EMBL/GenBank/DDBJ databases">
        <authorList>
            <person name="Dougan E. K."/>
            <person name="Rhodes N."/>
            <person name="Thang M."/>
            <person name="Chan C."/>
        </authorList>
    </citation>
    <scope>NUCLEOTIDE SEQUENCE</scope>
</reference>
<organism evidence="2 3">
    <name type="scientific">Symbiodinium necroappetens</name>
    <dbReference type="NCBI Taxonomy" id="1628268"/>
    <lineage>
        <taxon>Eukaryota</taxon>
        <taxon>Sar</taxon>
        <taxon>Alveolata</taxon>
        <taxon>Dinophyceae</taxon>
        <taxon>Suessiales</taxon>
        <taxon>Symbiodiniaceae</taxon>
        <taxon>Symbiodinium</taxon>
    </lineage>
</organism>
<comment type="caution">
    <text evidence="2">The sequence shown here is derived from an EMBL/GenBank/DDBJ whole genome shotgun (WGS) entry which is preliminary data.</text>
</comment>
<name>A0A812YVT4_9DINO</name>